<evidence type="ECO:0000256" key="2">
    <source>
        <dbReference type="SAM" id="Phobius"/>
    </source>
</evidence>
<sequence>MKRSSIETIVLVVGVAIIGIALFFMFSDNEDPSKSIFITNLIFSFGFLVYIVYSIMSANSLNKEIRGLNKHLDGLKHEIAKYKKQIADKDAEIQNLQQDLVKKDEALNLQTEKVNMLEKRLSDLESSGADSDI</sequence>
<dbReference type="Proteomes" id="UP000005631">
    <property type="component" value="Chromosome"/>
</dbReference>
<dbReference type="InterPro" id="IPR009293">
    <property type="entry name" value="UPF0478"/>
</dbReference>
<accession>G8R5H7</accession>
<dbReference type="Gene3D" id="6.10.250.3150">
    <property type="match status" value="1"/>
</dbReference>
<feature type="transmembrane region" description="Helical" evidence="2">
    <location>
        <begin position="9"/>
        <end position="26"/>
    </location>
</feature>
<evidence type="ECO:0000313" key="3">
    <source>
        <dbReference type="EMBL" id="AEV33251.1"/>
    </source>
</evidence>
<evidence type="ECO:0000256" key="1">
    <source>
        <dbReference type="SAM" id="Coils"/>
    </source>
</evidence>
<protein>
    <submittedName>
        <fullName evidence="3">Uncharacterized protein containing a divergent version of the methyl-accepting chemotaxis-like domain</fullName>
    </submittedName>
</protein>
<keyword evidence="2" id="KW-0472">Membrane</keyword>
<feature type="transmembrane region" description="Helical" evidence="2">
    <location>
        <begin position="38"/>
        <end position="56"/>
    </location>
</feature>
<dbReference type="RefSeq" id="WP_014202600.1">
    <property type="nucleotide sequence ID" value="NC_016599.1"/>
</dbReference>
<keyword evidence="4" id="KW-1185">Reference proteome</keyword>
<dbReference type="Pfam" id="PF06103">
    <property type="entry name" value="DUF948"/>
    <property type="match status" value="1"/>
</dbReference>
<dbReference type="EMBL" id="CP003156">
    <property type="protein sequence ID" value="AEV33251.1"/>
    <property type="molecule type" value="Genomic_DNA"/>
</dbReference>
<keyword evidence="2" id="KW-1133">Transmembrane helix</keyword>
<proteinExistence type="predicted"/>
<feature type="coiled-coil region" evidence="1">
    <location>
        <begin position="58"/>
        <end position="127"/>
    </location>
</feature>
<dbReference type="HOGENOM" id="CLU_1904648_0_0_10"/>
<keyword evidence="2" id="KW-0812">Transmembrane</keyword>
<keyword evidence="1" id="KW-0175">Coiled coil</keyword>
<dbReference type="STRING" id="926562.Oweho_2278"/>
<reference evidence="3 4" key="1">
    <citation type="journal article" date="2012" name="Stand. Genomic Sci.">
        <title>Genome sequence of the orange-pigmented seawater bacterium Owenweeksia hongkongensis type strain (UST20020801(T)).</title>
        <authorList>
            <person name="Riedel T."/>
            <person name="Held B."/>
            <person name="Nolan M."/>
            <person name="Lucas S."/>
            <person name="Lapidus A."/>
            <person name="Tice H."/>
            <person name="Del Rio T.G."/>
            <person name="Cheng J.F."/>
            <person name="Han C."/>
            <person name="Tapia R."/>
            <person name="Goodwin L.A."/>
            <person name="Pitluck S."/>
            <person name="Liolios K."/>
            <person name="Mavromatis K."/>
            <person name="Pagani I."/>
            <person name="Ivanova N."/>
            <person name="Mikhailova N."/>
            <person name="Pati A."/>
            <person name="Chen A."/>
            <person name="Palaniappan K."/>
            <person name="Rohde M."/>
            <person name="Tindall B.J."/>
            <person name="Detter J.C."/>
            <person name="Goker M."/>
            <person name="Woyke T."/>
            <person name="Bristow J."/>
            <person name="Eisen J.A."/>
            <person name="Markowitz V."/>
            <person name="Hugenholtz P."/>
            <person name="Klenk H.P."/>
            <person name="Kyrpides N.C."/>
        </authorList>
    </citation>
    <scope>NUCLEOTIDE SEQUENCE</scope>
    <source>
        <strain evidence="4">DSM 17368 / JCM 12287 / NRRL B-23963</strain>
    </source>
</reference>
<dbReference type="AlphaFoldDB" id="G8R5H7"/>
<dbReference type="KEGG" id="oho:Oweho_2278"/>
<evidence type="ECO:0000313" key="4">
    <source>
        <dbReference type="Proteomes" id="UP000005631"/>
    </source>
</evidence>
<name>G8R5H7_OWEHD</name>
<organism evidence="3 4">
    <name type="scientific">Owenweeksia hongkongensis (strain DSM 17368 / CIP 108786 / JCM 12287 / NRRL B-23963 / UST20020801)</name>
    <dbReference type="NCBI Taxonomy" id="926562"/>
    <lineage>
        <taxon>Bacteria</taxon>
        <taxon>Pseudomonadati</taxon>
        <taxon>Bacteroidota</taxon>
        <taxon>Flavobacteriia</taxon>
        <taxon>Flavobacteriales</taxon>
        <taxon>Owenweeksiaceae</taxon>
        <taxon>Owenweeksia</taxon>
    </lineage>
</organism>
<gene>
    <name evidence="3" type="ordered locus">Oweho_2278</name>
</gene>